<organism evidence="2 3">
    <name type="scientific">Actinomadura alba</name>
    <dbReference type="NCBI Taxonomy" id="406431"/>
    <lineage>
        <taxon>Bacteria</taxon>
        <taxon>Bacillati</taxon>
        <taxon>Actinomycetota</taxon>
        <taxon>Actinomycetes</taxon>
        <taxon>Streptosporangiales</taxon>
        <taxon>Thermomonosporaceae</taxon>
        <taxon>Actinomadura</taxon>
    </lineage>
</organism>
<dbReference type="EMBL" id="JABVEC010000008">
    <property type="protein sequence ID" value="MBC6466530.1"/>
    <property type="molecule type" value="Genomic_DNA"/>
</dbReference>
<name>A0ABR7LP66_9ACTN</name>
<keyword evidence="3" id="KW-1185">Reference proteome</keyword>
<accession>A0ABR7LP66</accession>
<dbReference type="Proteomes" id="UP000805614">
    <property type="component" value="Unassembled WGS sequence"/>
</dbReference>
<proteinExistence type="predicted"/>
<dbReference type="RefSeq" id="WP_187243534.1">
    <property type="nucleotide sequence ID" value="NZ_BAAAOK010000009.1"/>
</dbReference>
<keyword evidence="1" id="KW-0472">Membrane</keyword>
<protein>
    <submittedName>
        <fullName evidence="2">Uncharacterized protein</fullName>
    </submittedName>
</protein>
<evidence type="ECO:0000313" key="3">
    <source>
        <dbReference type="Proteomes" id="UP000805614"/>
    </source>
</evidence>
<gene>
    <name evidence="2" type="ORF">HKK74_13595</name>
</gene>
<evidence type="ECO:0000256" key="1">
    <source>
        <dbReference type="SAM" id="Phobius"/>
    </source>
</evidence>
<keyword evidence="1" id="KW-0812">Transmembrane</keyword>
<evidence type="ECO:0000313" key="2">
    <source>
        <dbReference type="EMBL" id="MBC6466530.1"/>
    </source>
</evidence>
<feature type="transmembrane region" description="Helical" evidence="1">
    <location>
        <begin position="45"/>
        <end position="63"/>
    </location>
</feature>
<keyword evidence="1" id="KW-1133">Transmembrane helix</keyword>
<reference evidence="2 3" key="1">
    <citation type="submission" date="2020-06" db="EMBL/GenBank/DDBJ databases">
        <title>Actinomadura xiongansis sp. nov., isolated from soil of Baiyangdian.</title>
        <authorList>
            <person name="Zhang X."/>
        </authorList>
    </citation>
    <scope>NUCLEOTIDE SEQUENCE [LARGE SCALE GENOMIC DNA]</scope>
    <source>
        <strain evidence="2 3">HBUM206468</strain>
    </source>
</reference>
<comment type="caution">
    <text evidence="2">The sequence shown here is derived from an EMBL/GenBank/DDBJ whole genome shotgun (WGS) entry which is preliminary data.</text>
</comment>
<sequence>MSGDHENALRCTTAGVAALVAVAATHTAAQPEPGSTTALLAGYRLGLLVSAGIAAGALGMLAFGRRARNAIPSPG</sequence>